<evidence type="ECO:0000313" key="1">
    <source>
        <dbReference type="EMBL" id="KAK3377632.1"/>
    </source>
</evidence>
<comment type="caution">
    <text evidence="1">The sequence shown here is derived from an EMBL/GenBank/DDBJ whole genome shotgun (WGS) entry which is preliminary data.</text>
</comment>
<dbReference type="Proteomes" id="UP001285441">
    <property type="component" value="Unassembled WGS sequence"/>
</dbReference>
<reference evidence="1" key="1">
    <citation type="journal article" date="2023" name="Mol. Phylogenet. Evol.">
        <title>Genome-scale phylogeny and comparative genomics of the fungal order Sordariales.</title>
        <authorList>
            <person name="Hensen N."/>
            <person name="Bonometti L."/>
            <person name="Westerberg I."/>
            <person name="Brannstrom I.O."/>
            <person name="Guillou S."/>
            <person name="Cros-Aarteil S."/>
            <person name="Calhoun S."/>
            <person name="Haridas S."/>
            <person name="Kuo A."/>
            <person name="Mondo S."/>
            <person name="Pangilinan J."/>
            <person name="Riley R."/>
            <person name="LaButti K."/>
            <person name="Andreopoulos B."/>
            <person name="Lipzen A."/>
            <person name="Chen C."/>
            <person name="Yan M."/>
            <person name="Daum C."/>
            <person name="Ng V."/>
            <person name="Clum A."/>
            <person name="Steindorff A."/>
            <person name="Ohm R.A."/>
            <person name="Martin F."/>
            <person name="Silar P."/>
            <person name="Natvig D.O."/>
            <person name="Lalanne C."/>
            <person name="Gautier V."/>
            <person name="Ament-Velasquez S.L."/>
            <person name="Kruys A."/>
            <person name="Hutchinson M.I."/>
            <person name="Powell A.J."/>
            <person name="Barry K."/>
            <person name="Miller A.N."/>
            <person name="Grigoriev I.V."/>
            <person name="Debuchy R."/>
            <person name="Gladieux P."/>
            <person name="Hiltunen Thoren M."/>
            <person name="Johannesson H."/>
        </authorList>
    </citation>
    <scope>NUCLEOTIDE SEQUENCE</scope>
    <source>
        <strain evidence="1">CBS 232.78</strain>
    </source>
</reference>
<accession>A0AAE0KJZ4</accession>
<name>A0AAE0KJZ4_9PEZI</name>
<dbReference type="AlphaFoldDB" id="A0AAE0KJZ4"/>
<protein>
    <submittedName>
        <fullName evidence="1">Uncharacterized protein</fullName>
    </submittedName>
</protein>
<proteinExistence type="predicted"/>
<dbReference type="EMBL" id="JAULSW010000006">
    <property type="protein sequence ID" value="KAK3377632.1"/>
    <property type="molecule type" value="Genomic_DNA"/>
</dbReference>
<keyword evidence="2" id="KW-1185">Reference proteome</keyword>
<reference evidence="1" key="2">
    <citation type="submission" date="2023-06" db="EMBL/GenBank/DDBJ databases">
        <authorList>
            <consortium name="Lawrence Berkeley National Laboratory"/>
            <person name="Haridas S."/>
            <person name="Hensen N."/>
            <person name="Bonometti L."/>
            <person name="Westerberg I."/>
            <person name="Brannstrom I.O."/>
            <person name="Guillou S."/>
            <person name="Cros-Aarteil S."/>
            <person name="Calhoun S."/>
            <person name="Kuo A."/>
            <person name="Mondo S."/>
            <person name="Pangilinan J."/>
            <person name="Riley R."/>
            <person name="LaButti K."/>
            <person name="Andreopoulos B."/>
            <person name="Lipzen A."/>
            <person name="Chen C."/>
            <person name="Yanf M."/>
            <person name="Daum C."/>
            <person name="Ng V."/>
            <person name="Clum A."/>
            <person name="Steindorff A."/>
            <person name="Ohm R."/>
            <person name="Martin F."/>
            <person name="Silar P."/>
            <person name="Natvig D."/>
            <person name="Lalanne C."/>
            <person name="Gautier V."/>
            <person name="Ament-velasquez S.L."/>
            <person name="Kruys A."/>
            <person name="Hutchinson M.I."/>
            <person name="Powell A.J."/>
            <person name="Barry K."/>
            <person name="Miller A.N."/>
            <person name="Grigoriev I.V."/>
            <person name="Debuchy R."/>
            <person name="Gladieux P."/>
            <person name="Thoren M.H."/>
            <person name="Johannesson H."/>
        </authorList>
    </citation>
    <scope>NUCLEOTIDE SEQUENCE</scope>
    <source>
        <strain evidence="1">CBS 232.78</strain>
    </source>
</reference>
<sequence length="269" mass="30245">MNFVLSIHIRKMNWFSVLGDHDLPSSTCRQLTLKHPWCTCPDDETYSINRCPHHVLDKDYAQTLTEGGFVDTERQLKDRILDAADRSAPRYELWAWYTEGNGEKDWNLCPNKSTGTYPTTGLCGGCQQPFFGGIALKSERVSFNSEGDFILENESKFKLPADLVEQIKADPRHPGDPSKNAKDNIFVYIHREVAQEGEEILKGEDGKVPIYESSAILLLPTEDLRFEFLEKDPNQAFAAGVEIKSPNQGGLVIGSVKTLKVSSRRPRGL</sequence>
<evidence type="ECO:0000313" key="2">
    <source>
        <dbReference type="Proteomes" id="UP001285441"/>
    </source>
</evidence>
<organism evidence="1 2">
    <name type="scientific">Podospora didyma</name>
    <dbReference type="NCBI Taxonomy" id="330526"/>
    <lineage>
        <taxon>Eukaryota</taxon>
        <taxon>Fungi</taxon>
        <taxon>Dikarya</taxon>
        <taxon>Ascomycota</taxon>
        <taxon>Pezizomycotina</taxon>
        <taxon>Sordariomycetes</taxon>
        <taxon>Sordariomycetidae</taxon>
        <taxon>Sordariales</taxon>
        <taxon>Podosporaceae</taxon>
        <taxon>Podospora</taxon>
    </lineage>
</organism>
<gene>
    <name evidence="1" type="ORF">B0H63DRAFT_524917</name>
</gene>